<accession>A0A499UKQ1</accession>
<dbReference type="Proteomes" id="UP000463951">
    <property type="component" value="Chromosome"/>
</dbReference>
<dbReference type="GO" id="GO:0008270">
    <property type="term" value="F:zinc ion binding"/>
    <property type="evidence" value="ECO:0007669"/>
    <property type="project" value="InterPro"/>
</dbReference>
<dbReference type="EMBL" id="AP019620">
    <property type="protein sequence ID" value="BBJ42515.1"/>
    <property type="molecule type" value="Genomic_DNA"/>
</dbReference>
<reference evidence="2 3" key="1">
    <citation type="journal article" date="2020" name="Int. J. Syst. Evol. Microbiol.">
        <title>Reclassification of Streptomyces castelarensis and Streptomyces sporoclivatus as later heterotypic synonyms of Streptomyces antimycoticus.</title>
        <authorList>
            <person name="Komaki H."/>
            <person name="Tamura T."/>
        </authorList>
    </citation>
    <scope>NUCLEOTIDE SEQUENCE [LARGE SCALE GENOMIC DNA]</scope>
    <source>
        <strain evidence="2 3">NBRC 100767</strain>
    </source>
</reference>
<dbReference type="AlphaFoldDB" id="A0A499UKQ1"/>
<dbReference type="InterPro" id="IPR003615">
    <property type="entry name" value="HNH_nuc"/>
</dbReference>
<feature type="domain" description="HNH" evidence="1">
    <location>
        <begin position="101"/>
        <end position="144"/>
    </location>
</feature>
<dbReference type="GO" id="GO:0004519">
    <property type="term" value="F:endonuclease activity"/>
    <property type="evidence" value="ECO:0007669"/>
    <property type="project" value="InterPro"/>
</dbReference>
<evidence type="ECO:0000313" key="2">
    <source>
        <dbReference type="EMBL" id="BBJ42515.1"/>
    </source>
</evidence>
<evidence type="ECO:0000259" key="1">
    <source>
        <dbReference type="Pfam" id="PF01844"/>
    </source>
</evidence>
<gene>
    <name evidence="2" type="ORF">SSPO_052330</name>
</gene>
<protein>
    <recommendedName>
        <fullName evidence="1">HNH domain-containing protein</fullName>
    </recommendedName>
</protein>
<dbReference type="CDD" id="cd00085">
    <property type="entry name" value="HNHc"/>
    <property type="match status" value="1"/>
</dbReference>
<proteinExistence type="predicted"/>
<sequence length="279" mass="30668">MLQLDIPEVTVAESAAAVTRRMRREPHSSRIQARASDMETAEMLYIDAGHGGTLHDLSGELPATGNDAEYLIFAYDGGMVTSRAGRDIYDQILAGAPFERCPLCGRGIATTLDHQLPKSEYPLLAITPANLVPACNRCNQRKSSKDPAEASEMLLHPYFDELGTSRWLGAQIHEESPARAEYFVKPGDDWNATFSDRVVRHFKFFGLSRQYALAAAGKLATDRLQHAGLLRRTGPDELRLHLQEAAEGYWATAGNTWEGALCSALAESDWYVNGGMNAI</sequence>
<name>A0A499UKQ1_9ACTN</name>
<dbReference type="GO" id="GO:0003676">
    <property type="term" value="F:nucleic acid binding"/>
    <property type="evidence" value="ECO:0007669"/>
    <property type="project" value="InterPro"/>
</dbReference>
<dbReference type="Gene3D" id="1.10.30.50">
    <property type="match status" value="1"/>
</dbReference>
<dbReference type="Pfam" id="PF01844">
    <property type="entry name" value="HNH"/>
    <property type="match status" value="1"/>
</dbReference>
<dbReference type="InterPro" id="IPR002711">
    <property type="entry name" value="HNH"/>
</dbReference>
<evidence type="ECO:0000313" key="3">
    <source>
        <dbReference type="Proteomes" id="UP000463951"/>
    </source>
</evidence>
<organism evidence="2 3">
    <name type="scientific">Streptomyces antimycoticus</name>
    <dbReference type="NCBI Taxonomy" id="68175"/>
    <lineage>
        <taxon>Bacteria</taxon>
        <taxon>Bacillati</taxon>
        <taxon>Actinomycetota</taxon>
        <taxon>Actinomycetes</taxon>
        <taxon>Kitasatosporales</taxon>
        <taxon>Streptomycetaceae</taxon>
        <taxon>Streptomyces</taxon>
        <taxon>Streptomyces violaceusniger group</taxon>
    </lineage>
</organism>